<feature type="transmembrane region" description="Helical" evidence="1">
    <location>
        <begin position="121"/>
        <end position="139"/>
    </location>
</feature>
<keyword evidence="1" id="KW-0812">Transmembrane</keyword>
<evidence type="ECO:0008006" key="4">
    <source>
        <dbReference type="Google" id="ProtNLM"/>
    </source>
</evidence>
<dbReference type="RefSeq" id="WP_345456342.1">
    <property type="nucleotide sequence ID" value="NZ_BAABKG010000002.1"/>
</dbReference>
<dbReference type="Pfam" id="PF11188">
    <property type="entry name" value="DUF2975"/>
    <property type="match status" value="1"/>
</dbReference>
<reference evidence="3" key="1">
    <citation type="journal article" date="2019" name="Int. J. Syst. Evol. Microbiol.">
        <title>The Global Catalogue of Microorganisms (GCM) 10K type strain sequencing project: providing services to taxonomists for standard genome sequencing and annotation.</title>
        <authorList>
            <consortium name="The Broad Institute Genomics Platform"/>
            <consortium name="The Broad Institute Genome Sequencing Center for Infectious Disease"/>
            <person name="Wu L."/>
            <person name="Ma J."/>
        </authorList>
    </citation>
    <scope>NUCLEOTIDE SEQUENCE [LARGE SCALE GENOMIC DNA]</scope>
    <source>
        <strain evidence="3">JCM 18459</strain>
    </source>
</reference>
<evidence type="ECO:0000313" key="2">
    <source>
        <dbReference type="EMBL" id="GAA5145416.1"/>
    </source>
</evidence>
<sequence length="195" mass="19967">MPLLDRGDATLTRGLLLAIAVVAPVLLVGLPLLDWVRGEPLVWAGAVDRQGEVPGAVAGSTVRWNGGVDVTVDGAPAGLWLLTLATGVVLALAVVAVALLLRRVVGDVRAGRPFTQQGLRALRGVGLVVASASILVPVLDGVATSAVLDHAVADDGLSLAIDFSPLWLLAGVLVLVVAEAFRHGLELTHDVDGLV</sequence>
<dbReference type="Proteomes" id="UP001500221">
    <property type="component" value="Unassembled WGS sequence"/>
</dbReference>
<dbReference type="EMBL" id="BAABKG010000002">
    <property type="protein sequence ID" value="GAA5145416.1"/>
    <property type="molecule type" value="Genomic_DNA"/>
</dbReference>
<gene>
    <name evidence="2" type="ORF">GCM10023340_14700</name>
</gene>
<comment type="caution">
    <text evidence="2">The sequence shown here is derived from an EMBL/GenBank/DDBJ whole genome shotgun (WGS) entry which is preliminary data.</text>
</comment>
<protein>
    <recommendedName>
        <fullName evidence="4">DUF2975 domain-containing protein</fullName>
    </recommendedName>
</protein>
<name>A0ABP9PET5_9ACTN</name>
<feature type="transmembrane region" description="Helical" evidence="1">
    <location>
        <begin position="79"/>
        <end position="101"/>
    </location>
</feature>
<evidence type="ECO:0000313" key="3">
    <source>
        <dbReference type="Proteomes" id="UP001500221"/>
    </source>
</evidence>
<accession>A0ABP9PET5</accession>
<keyword evidence="3" id="KW-1185">Reference proteome</keyword>
<dbReference type="InterPro" id="IPR021354">
    <property type="entry name" value="DUF2975"/>
</dbReference>
<evidence type="ECO:0000256" key="1">
    <source>
        <dbReference type="SAM" id="Phobius"/>
    </source>
</evidence>
<proteinExistence type="predicted"/>
<feature type="transmembrane region" description="Helical" evidence="1">
    <location>
        <begin position="159"/>
        <end position="178"/>
    </location>
</feature>
<keyword evidence="1" id="KW-1133">Transmembrane helix</keyword>
<organism evidence="2 3">
    <name type="scientific">Nocardioides marinquilinus</name>
    <dbReference type="NCBI Taxonomy" id="1210400"/>
    <lineage>
        <taxon>Bacteria</taxon>
        <taxon>Bacillati</taxon>
        <taxon>Actinomycetota</taxon>
        <taxon>Actinomycetes</taxon>
        <taxon>Propionibacteriales</taxon>
        <taxon>Nocardioidaceae</taxon>
        <taxon>Nocardioides</taxon>
    </lineage>
</organism>
<keyword evidence="1" id="KW-0472">Membrane</keyword>
<feature type="transmembrane region" description="Helical" evidence="1">
    <location>
        <begin position="12"/>
        <end position="33"/>
    </location>
</feature>